<dbReference type="Proteomes" id="UP000499080">
    <property type="component" value="Unassembled WGS sequence"/>
</dbReference>
<keyword evidence="3" id="KW-1185">Reference proteome</keyword>
<organism evidence="2 3">
    <name type="scientific">Araneus ventricosus</name>
    <name type="common">Orbweaver spider</name>
    <name type="synonym">Epeira ventricosa</name>
    <dbReference type="NCBI Taxonomy" id="182803"/>
    <lineage>
        <taxon>Eukaryota</taxon>
        <taxon>Metazoa</taxon>
        <taxon>Ecdysozoa</taxon>
        <taxon>Arthropoda</taxon>
        <taxon>Chelicerata</taxon>
        <taxon>Arachnida</taxon>
        <taxon>Araneae</taxon>
        <taxon>Araneomorphae</taxon>
        <taxon>Entelegynae</taxon>
        <taxon>Araneoidea</taxon>
        <taxon>Araneidae</taxon>
        <taxon>Araneus</taxon>
    </lineage>
</organism>
<dbReference type="EMBL" id="BGPR01256269">
    <property type="protein sequence ID" value="GBM57814.1"/>
    <property type="molecule type" value="Genomic_DNA"/>
</dbReference>
<evidence type="ECO:0000313" key="2">
    <source>
        <dbReference type="EMBL" id="GBM57814.1"/>
    </source>
</evidence>
<name>A0A4Y2H0G2_ARAVE</name>
<evidence type="ECO:0000313" key="3">
    <source>
        <dbReference type="Proteomes" id="UP000499080"/>
    </source>
</evidence>
<dbReference type="AlphaFoldDB" id="A0A4Y2H0G2"/>
<gene>
    <name evidence="2" type="ORF">AVEN_98917_1</name>
</gene>
<feature type="compositionally biased region" description="Polar residues" evidence="1">
    <location>
        <begin position="76"/>
        <end position="93"/>
    </location>
</feature>
<protein>
    <submittedName>
        <fullName evidence="2">Uncharacterized protein</fullName>
    </submittedName>
</protein>
<reference evidence="2 3" key="1">
    <citation type="journal article" date="2019" name="Sci. Rep.">
        <title>Orb-weaving spider Araneus ventricosus genome elucidates the spidroin gene catalogue.</title>
        <authorList>
            <person name="Kono N."/>
            <person name="Nakamura H."/>
            <person name="Ohtoshi R."/>
            <person name="Moran D.A.P."/>
            <person name="Shinohara A."/>
            <person name="Yoshida Y."/>
            <person name="Fujiwara M."/>
            <person name="Mori M."/>
            <person name="Tomita M."/>
            <person name="Arakawa K."/>
        </authorList>
    </citation>
    <scope>NUCLEOTIDE SEQUENCE [LARGE SCALE GENOMIC DNA]</scope>
</reference>
<evidence type="ECO:0000256" key="1">
    <source>
        <dbReference type="SAM" id="MobiDB-lite"/>
    </source>
</evidence>
<accession>A0A4Y2H0G2</accession>
<sequence length="100" mass="11656">MQIRLDIQIRFKLDKRQLITLLALDNSPRHIDTPRHADSIEAPKKTTGNFTCSRQFIYPKKKETERILKTSINMSNSPKLECKSNSNVQQTFLENELSRP</sequence>
<proteinExistence type="predicted"/>
<comment type="caution">
    <text evidence="2">The sequence shown here is derived from an EMBL/GenBank/DDBJ whole genome shotgun (WGS) entry which is preliminary data.</text>
</comment>
<feature type="region of interest" description="Disordered" evidence="1">
    <location>
        <begin position="76"/>
        <end position="100"/>
    </location>
</feature>